<dbReference type="GO" id="GO:0006779">
    <property type="term" value="P:porphyrin-containing compound biosynthetic process"/>
    <property type="evidence" value="ECO:0007669"/>
    <property type="project" value="InterPro"/>
</dbReference>
<dbReference type="InterPro" id="IPR000257">
    <property type="entry name" value="Uroporphyrinogen_deCOase"/>
</dbReference>
<feature type="domain" description="Uroporphyrinogen decarboxylase (URO-D)" evidence="1">
    <location>
        <begin position="182"/>
        <end position="388"/>
    </location>
</feature>
<dbReference type="PANTHER" id="PTHR47099">
    <property type="entry name" value="METHYLCOBAMIDE:COM METHYLTRANSFERASE MTBA"/>
    <property type="match status" value="1"/>
</dbReference>
<dbReference type="STRING" id="768710.DesyoDRAFT_1952"/>
<dbReference type="HOGENOM" id="CLU_059388_0_0_9"/>
<dbReference type="EMBL" id="CM001441">
    <property type="protein sequence ID" value="EHQ89060.1"/>
    <property type="molecule type" value="Genomic_DNA"/>
</dbReference>
<dbReference type="InterPro" id="IPR052024">
    <property type="entry name" value="Methanogen_methyltrans"/>
</dbReference>
<dbReference type="InterPro" id="IPR038071">
    <property type="entry name" value="UROD/MetE-like_sf"/>
</dbReference>
<protein>
    <submittedName>
        <fullName evidence="2">Uroporphyrinogen-III decarboxylase</fullName>
    </submittedName>
</protein>
<gene>
    <name evidence="2" type="ORF">DesyoDRAFT_1952</name>
</gene>
<dbReference type="Proteomes" id="UP000005104">
    <property type="component" value="Chromosome"/>
</dbReference>
<accession>H5Y3F1</accession>
<name>H5Y3F1_9FIRM</name>
<dbReference type="eggNOG" id="COG0407">
    <property type="taxonomic scope" value="Bacteria"/>
</dbReference>
<reference evidence="2 3" key="1">
    <citation type="submission" date="2011-11" db="EMBL/GenBank/DDBJ databases">
        <title>The Noncontiguous Finished genome of Desulfosporosinus youngiae DSM 17734.</title>
        <authorList>
            <consortium name="US DOE Joint Genome Institute (JGI-PGF)"/>
            <person name="Lucas S."/>
            <person name="Han J."/>
            <person name="Lapidus A."/>
            <person name="Cheng J.-F."/>
            <person name="Goodwin L."/>
            <person name="Pitluck S."/>
            <person name="Peters L."/>
            <person name="Ovchinnikova G."/>
            <person name="Lu M."/>
            <person name="Land M.L."/>
            <person name="Hauser L."/>
            <person name="Pester M."/>
            <person name="Spring S."/>
            <person name="Ollivier B."/>
            <person name="Rattei T."/>
            <person name="Klenk H.-P."/>
            <person name="Wagner M."/>
            <person name="Loy A."/>
            <person name="Woyke T.J."/>
        </authorList>
    </citation>
    <scope>NUCLEOTIDE SEQUENCE [LARGE SCALE GENOMIC DNA]</scope>
    <source>
        <strain evidence="2 3">DSM 17734</strain>
    </source>
</reference>
<dbReference type="SUPFAM" id="SSF51726">
    <property type="entry name" value="UROD/MetE-like"/>
    <property type="match status" value="1"/>
</dbReference>
<sequence length="391" mass="43989">MPAEKDGQHQAKLKRYTTAMDMGKPDKVPIRLNPSEFVAKHVGLSPQEIYYELDKNMGSVNKFLKDFDIDAILSPPSLWWASMHDAVGAVYYRFAGRQLEENRQFQYVEGEYMEANDYDDFIADPTKWILNNFLPRIHEEFAEPGSYRANIALIKGAIGFMLNNGAMQQGGASWAQEFGVTSAISGIGKAPFDTLGDTLRGLTGVMLDMRKQPDKVTAAMDMLISHNAYFAMATAGGDTVLPAFFPLHRGSYPFLNPKQWDTFYWPSLKAVIEELWNQGKRVLFYAEGNWTPYLEKIAELPDKSIVFHVDTTDMAKAKEILGGRFCLSGNVPNTLMAYGKPEEVSEYCKRLIDEYAQDGGFIMDTGGVMQMDVKAENMEALIEATRKYGVY</sequence>
<dbReference type="PANTHER" id="PTHR47099:SF1">
    <property type="entry name" value="METHYLCOBAMIDE:COM METHYLTRANSFERASE MTBA"/>
    <property type="match status" value="1"/>
</dbReference>
<dbReference type="Pfam" id="PF01208">
    <property type="entry name" value="URO-D"/>
    <property type="match status" value="1"/>
</dbReference>
<dbReference type="RefSeq" id="WP_007782282.1">
    <property type="nucleotide sequence ID" value="NZ_CM001441.1"/>
</dbReference>
<evidence type="ECO:0000313" key="2">
    <source>
        <dbReference type="EMBL" id="EHQ89060.1"/>
    </source>
</evidence>
<dbReference type="GO" id="GO:0004853">
    <property type="term" value="F:uroporphyrinogen decarboxylase activity"/>
    <property type="evidence" value="ECO:0007669"/>
    <property type="project" value="InterPro"/>
</dbReference>
<dbReference type="Gene3D" id="3.20.20.210">
    <property type="match status" value="1"/>
</dbReference>
<organism evidence="2 3">
    <name type="scientific">Desulfosporosinus youngiae DSM 17734</name>
    <dbReference type="NCBI Taxonomy" id="768710"/>
    <lineage>
        <taxon>Bacteria</taxon>
        <taxon>Bacillati</taxon>
        <taxon>Bacillota</taxon>
        <taxon>Clostridia</taxon>
        <taxon>Eubacteriales</taxon>
        <taxon>Desulfitobacteriaceae</taxon>
        <taxon>Desulfosporosinus</taxon>
    </lineage>
</organism>
<dbReference type="AlphaFoldDB" id="H5Y3F1"/>
<dbReference type="OrthoDB" id="9813603at2"/>
<proteinExistence type="predicted"/>
<evidence type="ECO:0000313" key="3">
    <source>
        <dbReference type="Proteomes" id="UP000005104"/>
    </source>
</evidence>
<keyword evidence="3" id="KW-1185">Reference proteome</keyword>
<evidence type="ECO:0000259" key="1">
    <source>
        <dbReference type="Pfam" id="PF01208"/>
    </source>
</evidence>